<organism evidence="3 4">
    <name type="scientific">Fusarium venenatum</name>
    <dbReference type="NCBI Taxonomy" id="56646"/>
    <lineage>
        <taxon>Eukaryota</taxon>
        <taxon>Fungi</taxon>
        <taxon>Dikarya</taxon>
        <taxon>Ascomycota</taxon>
        <taxon>Pezizomycotina</taxon>
        <taxon>Sordariomycetes</taxon>
        <taxon>Hypocreomycetidae</taxon>
        <taxon>Hypocreales</taxon>
        <taxon>Nectriaceae</taxon>
        <taxon>Fusarium</taxon>
    </lineage>
</organism>
<keyword evidence="1" id="KW-0677">Repeat</keyword>
<evidence type="ECO:0000313" key="3">
    <source>
        <dbReference type="EMBL" id="CEI67557.1"/>
    </source>
</evidence>
<dbReference type="InterPro" id="IPR056884">
    <property type="entry name" value="NPHP3-like_N"/>
</dbReference>
<name>A0A2L2TR43_9HYPO</name>
<evidence type="ECO:0000313" key="4">
    <source>
        <dbReference type="Proteomes" id="UP000245910"/>
    </source>
</evidence>
<dbReference type="PANTHER" id="PTHR10039:SF14">
    <property type="entry name" value="NACHT DOMAIN-CONTAINING PROTEIN"/>
    <property type="match status" value="1"/>
</dbReference>
<dbReference type="EMBL" id="LN649229">
    <property type="protein sequence ID" value="CEI67557.1"/>
    <property type="molecule type" value="Genomic_DNA"/>
</dbReference>
<accession>A0A2L2TR43</accession>
<dbReference type="Pfam" id="PF24883">
    <property type="entry name" value="NPHP3_N"/>
    <property type="match status" value="1"/>
</dbReference>
<dbReference type="Proteomes" id="UP000245910">
    <property type="component" value="Chromosome I"/>
</dbReference>
<dbReference type="PANTHER" id="PTHR10039">
    <property type="entry name" value="AMELOGENIN"/>
    <property type="match status" value="1"/>
</dbReference>
<dbReference type="AlphaFoldDB" id="A0A2L2TR43"/>
<evidence type="ECO:0000256" key="1">
    <source>
        <dbReference type="ARBA" id="ARBA00022737"/>
    </source>
</evidence>
<sequence>MVLGKTVFTSSIISHLKERKTSGNDSAEKFSISYFYFKHDQPKYSLVFMLLTLLSHLVSQDRSLLDHVYQACCSAESQELRLLEEVSHHVSMVLQSQSRCFVVIDGLDECSEAPRVLEWFESVISKEDSTLGDTEFNIRLFISGQRDGIFEQRRSNYTRVDLDKSSGHEQDIEEFATIMTTTIRDKFSLDLQVEREFALRVTSQANGMFLYAQLVLNNLFSQILKYDLKQELKAEMFPEGLEQAAEKPNKADSAVAKQILGMIICACRPLHWREIQSKYYVDSSRGDADIDREIVMSHKQICSSIVEVSYLESSSSSPGEEIIDIVHSLAKAYLVQTKEIHIPTENARMALFCAKYMISRPLIPGLLK</sequence>
<feature type="domain" description="Nephrocystin 3-like N-terminal" evidence="2">
    <location>
        <begin position="4"/>
        <end position="130"/>
    </location>
</feature>
<dbReference type="Gene3D" id="3.40.50.300">
    <property type="entry name" value="P-loop containing nucleotide triphosphate hydrolases"/>
    <property type="match status" value="1"/>
</dbReference>
<proteinExistence type="predicted"/>
<protein>
    <recommendedName>
        <fullName evidence="2">Nephrocystin 3-like N-terminal domain-containing protein</fullName>
    </recommendedName>
</protein>
<evidence type="ECO:0000259" key="2">
    <source>
        <dbReference type="Pfam" id="PF24883"/>
    </source>
</evidence>
<reference evidence="4" key="1">
    <citation type="submission" date="2014-10" db="EMBL/GenBank/DDBJ databases">
        <authorList>
            <person name="King R."/>
        </authorList>
    </citation>
    <scope>NUCLEOTIDE SEQUENCE [LARGE SCALE GENOMIC DNA]</scope>
    <source>
        <strain evidence="4">A3/5</strain>
    </source>
</reference>
<dbReference type="STRING" id="56646.A0A2L2TR43"/>
<keyword evidence="4" id="KW-1185">Reference proteome</keyword>
<dbReference type="InterPro" id="IPR027417">
    <property type="entry name" value="P-loop_NTPase"/>
</dbReference>